<dbReference type="Proteomes" id="UP000255423">
    <property type="component" value="Unassembled WGS sequence"/>
</dbReference>
<evidence type="ECO:0000313" key="3">
    <source>
        <dbReference type="Proteomes" id="UP000255423"/>
    </source>
</evidence>
<feature type="chain" id="PRO_5016870937" description="Lipoprotein" evidence="1">
    <location>
        <begin position="22"/>
        <end position="224"/>
    </location>
</feature>
<dbReference type="EMBL" id="UHJL01000002">
    <property type="protein sequence ID" value="SUQ24252.1"/>
    <property type="molecule type" value="Genomic_DNA"/>
</dbReference>
<dbReference type="AlphaFoldDB" id="A0A380S4W9"/>
<name>A0A380S4W9_FIBSU</name>
<feature type="signal peptide" evidence="1">
    <location>
        <begin position="1"/>
        <end position="21"/>
    </location>
</feature>
<proteinExistence type="predicted"/>
<reference evidence="2 3" key="1">
    <citation type="submission" date="2017-08" db="EMBL/GenBank/DDBJ databases">
        <authorList>
            <person name="de Groot N.N."/>
        </authorList>
    </citation>
    <scope>NUCLEOTIDE SEQUENCE [LARGE SCALE GENOMIC DNA]</scope>
    <source>
        <strain evidence="2 3">HM2</strain>
    </source>
</reference>
<accession>A0A380S4W9</accession>
<evidence type="ECO:0000256" key="1">
    <source>
        <dbReference type="SAM" id="SignalP"/>
    </source>
</evidence>
<dbReference type="PROSITE" id="PS51257">
    <property type="entry name" value="PROKAR_LIPOPROTEIN"/>
    <property type="match status" value="1"/>
</dbReference>
<organism evidence="2 3">
    <name type="scientific">Fibrobacter succinogenes</name>
    <name type="common">Bacteroides succinogenes</name>
    <dbReference type="NCBI Taxonomy" id="833"/>
    <lineage>
        <taxon>Bacteria</taxon>
        <taxon>Pseudomonadati</taxon>
        <taxon>Fibrobacterota</taxon>
        <taxon>Fibrobacteria</taxon>
        <taxon>Fibrobacterales</taxon>
        <taxon>Fibrobacteraceae</taxon>
        <taxon>Fibrobacter</taxon>
    </lineage>
</organism>
<gene>
    <name evidence="2" type="ORF">SAMN05661053_1647</name>
</gene>
<sequence>MKRCLYFLVALLLLTSCDSFREYRCRSTNQVNVEHLWSPNLDSIIVKWMPNVKNLTPYYDELVDCERFRNGYVPQHELLRVCENDAVLEKFDLYLPSNFVSFEKDSGVVQLQVGLYASSGANAKRYFYENIENVFFDIYSCSPNSCVNATKIHVHDDSSMFNQWLSPENFKIEQTDSKSSDLDYYRFYHFRLNIDAPTMKAVIKVECDSVCYDHWNSFRLPLGG</sequence>
<protein>
    <recommendedName>
        <fullName evidence="4">Lipoprotein</fullName>
    </recommendedName>
</protein>
<evidence type="ECO:0008006" key="4">
    <source>
        <dbReference type="Google" id="ProtNLM"/>
    </source>
</evidence>
<evidence type="ECO:0000313" key="2">
    <source>
        <dbReference type="EMBL" id="SUQ24252.1"/>
    </source>
</evidence>
<keyword evidence="1" id="KW-0732">Signal</keyword>